<sequence>MTIETLDADNIYTDEWIIFHCMQGGNMSEELRNLSLDESLTYFSPYTSIAVPMEEDQFRGHVFCLMPLPLTENSLTGLPVYVNGYFALSQNRRHVKLPTADQMS</sequence>
<dbReference type="AlphaFoldDB" id="A0A8B6E3U5"/>
<accession>A0A8B6E3U5</accession>
<dbReference type="PANTHER" id="PTHR46919">
    <property type="entry name" value="ZINC FINGER, C3HC4 TYPE (RING FINGER) FAMILY PROTEIN"/>
    <property type="match status" value="1"/>
</dbReference>
<dbReference type="EMBL" id="UYJE01004423">
    <property type="protein sequence ID" value="VDI27880.1"/>
    <property type="molecule type" value="Genomic_DNA"/>
</dbReference>
<protein>
    <submittedName>
        <fullName evidence="1">Uncharacterized protein</fullName>
    </submittedName>
</protein>
<comment type="caution">
    <text evidence="1">The sequence shown here is derived from an EMBL/GenBank/DDBJ whole genome shotgun (WGS) entry which is preliminary data.</text>
</comment>
<evidence type="ECO:0000313" key="1">
    <source>
        <dbReference type="EMBL" id="VDI27880.1"/>
    </source>
</evidence>
<dbReference type="PANTHER" id="PTHR46919:SF2">
    <property type="entry name" value="SACSIN"/>
    <property type="match status" value="1"/>
</dbReference>
<evidence type="ECO:0000313" key="2">
    <source>
        <dbReference type="Proteomes" id="UP000596742"/>
    </source>
</evidence>
<gene>
    <name evidence="1" type="ORF">MGAL_10B027745</name>
</gene>
<proteinExistence type="predicted"/>
<dbReference type="OrthoDB" id="1262810at2759"/>
<keyword evidence="2" id="KW-1185">Reference proteome</keyword>
<dbReference type="Proteomes" id="UP000596742">
    <property type="component" value="Unassembled WGS sequence"/>
</dbReference>
<reference evidence="1" key="1">
    <citation type="submission" date="2018-11" db="EMBL/GenBank/DDBJ databases">
        <authorList>
            <person name="Alioto T."/>
            <person name="Alioto T."/>
        </authorList>
    </citation>
    <scope>NUCLEOTIDE SEQUENCE</scope>
</reference>
<name>A0A8B6E3U5_MYTGA</name>
<organism evidence="1 2">
    <name type="scientific">Mytilus galloprovincialis</name>
    <name type="common">Mediterranean mussel</name>
    <dbReference type="NCBI Taxonomy" id="29158"/>
    <lineage>
        <taxon>Eukaryota</taxon>
        <taxon>Metazoa</taxon>
        <taxon>Spiralia</taxon>
        <taxon>Lophotrochozoa</taxon>
        <taxon>Mollusca</taxon>
        <taxon>Bivalvia</taxon>
        <taxon>Autobranchia</taxon>
        <taxon>Pteriomorphia</taxon>
        <taxon>Mytilida</taxon>
        <taxon>Mytiloidea</taxon>
        <taxon>Mytilidae</taxon>
        <taxon>Mytilinae</taxon>
        <taxon>Mytilus</taxon>
    </lineage>
</organism>